<feature type="coiled-coil region" evidence="1">
    <location>
        <begin position="562"/>
        <end position="603"/>
    </location>
</feature>
<evidence type="ECO:0000313" key="2">
    <source>
        <dbReference type="EMBL" id="AED99913.1"/>
    </source>
</evidence>
<reference evidence="2" key="1">
    <citation type="journal article" date="2011" name="J. Gen. Virol.">
        <title>Discovery of an orthoreovirus in the aborted fetus of a Steller sea lion (Eumetopias jubatus).</title>
        <authorList>
            <person name="Palacios G."/>
            <person name="Wellehan J.F.Jr."/>
            <person name="Raverty S."/>
            <person name="Bussetti A.V."/>
            <person name="Hui J."/>
            <person name="Savji N."/>
            <person name="Nollens H.H."/>
            <person name="Lambourn D."/>
            <person name="Celone C."/>
            <person name="Hutchison S."/>
            <person name="Calisher C.H."/>
            <person name="Nielsen O."/>
            <person name="Lipkin W.I."/>
        </authorList>
    </citation>
    <scope>NUCLEOTIDE SEQUENCE</scope>
</reference>
<keyword evidence="1" id="KW-0175">Coiled coil</keyword>
<proteinExistence type="predicted"/>
<evidence type="ECO:0000256" key="1">
    <source>
        <dbReference type="SAM" id="Coils"/>
    </source>
</evidence>
<feature type="coiled-coil region" evidence="1">
    <location>
        <begin position="423"/>
        <end position="483"/>
    </location>
</feature>
<sequence>MSTNWGDAPVSLSGMAHSSSSIRAATQQFIQVPLSQSSSIAATRKTIIIKFESNGDLVAATGNLTPMDEWLMDHQATLNEAAAFLSDMDNLKDLDSPEKYLLKKGHQPSEIVNRIRFYMTDVLRAQLSPQTIHQLGEHLITRQAPTDTIPTDDERPVPSMTKIASGQQTLSNTPGRYDEEEYNVGRGKFLTHQVADLSITTPGLADKVKEYWEVVPTSTDGVWDKYSKIGLLIRAPSEDLVSQTTFNVSWTQNILTLNAGSTVVASFDVRDVDNLAPDHHKLAQRPDTPNNSLYATLTATKHGVVFFTPAAIRWMIENKCSDSMLSPRHIRVCVGFDPLFSRWTKDGFAEAAMLMDDRLKSIGQQRMMLRVLTYANSPYLVNLVANQICGRFSDFVDQYCPSAVDRFGASLLPRDSSSTIPDVQSLHTKIAELESKLASAAAMSTAEISLSGSPSNSKLLAKITELTRQNRELLLKQADAQREKPSKLDVYLLKHVCVNAKPFEQDLLRHCNVSDQAVSNLIERRTVDRHRFEARLNDEAAKHFEPKIQDLTSQLTLRDLEIDNLTEQCMEKTQQIADLELRVDELNEELRQVRNRALAANAELHRMSKITTVGDQYCSEAPPDQYEMRDKTNDWGDLVDEL</sequence>
<organism evidence="2">
    <name type="scientific">Avian orthoreovirus</name>
    <dbReference type="NCBI Taxonomy" id="38170"/>
    <lineage>
        <taxon>Viruses</taxon>
        <taxon>Riboviria</taxon>
        <taxon>Orthornavirae</taxon>
        <taxon>Duplornaviricota</taxon>
        <taxon>Resentoviricetes</taxon>
        <taxon>Reovirales</taxon>
        <taxon>Spinareoviridae</taxon>
        <taxon>Orthoreovirus</taxon>
        <taxon>Orthoreovirus avis</taxon>
    </lineage>
</organism>
<protein>
    <submittedName>
        <fullName evidence="2">MuC</fullName>
    </submittedName>
</protein>
<name>G3CFX9_9REOV</name>
<accession>G3CFX9</accession>
<dbReference type="EMBL" id="HM222975">
    <property type="protein sequence ID" value="AED99913.1"/>
    <property type="molecule type" value="Genomic_RNA"/>
</dbReference>